<dbReference type="PROSITE" id="PS51194">
    <property type="entry name" value="HELICASE_CTER"/>
    <property type="match status" value="1"/>
</dbReference>
<sequence>MAHFVLQRDFDSAIVPGSRNTISQSIPPKYHYTIERVFAPSDERTYNNQFARWSKRMFTTHKSSTSQNVPTVNARAQKTIQLIKFCPFLGHLHIEVDAEKRPKDSVYRHGDDRLDAKYNPDRESWFFDQSPESARLKRALDLWRPNCKAIYFSPFFRTNDLMEMLLMHHMTELKSKASVFMIDGQKIPRIQDRQAVLDDFARAANGSVLIATTKVLQEGLDITCATHVVFNGVTWSPINELQALSRAWRYGQKNPVDVEFLKSKDSIIDKRLWEIRSRKEYYEYMVVDGSKKTSTSGKMPTYDAPIARRDVWPKHDPAHPDPKRSYFDSRGRNLFAALPGTEVGLPSHDVFCDATSYGCFQVGDSHPWEGRGGAVPIGEIGMSDIR</sequence>
<keyword evidence="4" id="KW-1185">Reference proteome</keyword>
<dbReference type="PANTHER" id="PTHR45766">
    <property type="entry name" value="DNA ANNEALING HELICASE AND ENDONUCLEASE ZRANB3 FAMILY MEMBER"/>
    <property type="match status" value="1"/>
</dbReference>
<dbReference type="SMART" id="SM00490">
    <property type="entry name" value="HELICc"/>
    <property type="match status" value="1"/>
</dbReference>
<dbReference type="AlphaFoldDB" id="A0A9P4PG04"/>
<proteinExistence type="predicted"/>
<dbReference type="GO" id="GO:0031297">
    <property type="term" value="P:replication fork processing"/>
    <property type="evidence" value="ECO:0007669"/>
    <property type="project" value="TreeGrafter"/>
</dbReference>
<keyword evidence="1" id="KW-0378">Hydrolase</keyword>
<dbReference type="OrthoDB" id="3800568at2759"/>
<comment type="caution">
    <text evidence="3">The sequence shown here is derived from an EMBL/GenBank/DDBJ whole genome shotgun (WGS) entry which is preliminary data.</text>
</comment>
<accession>A0A9P4PG04</accession>
<evidence type="ECO:0000256" key="1">
    <source>
        <dbReference type="ARBA" id="ARBA00022801"/>
    </source>
</evidence>
<evidence type="ECO:0000313" key="3">
    <source>
        <dbReference type="EMBL" id="KAF2444385.1"/>
    </source>
</evidence>
<organism evidence="3 4">
    <name type="scientific">Karstenula rhodostoma CBS 690.94</name>
    <dbReference type="NCBI Taxonomy" id="1392251"/>
    <lineage>
        <taxon>Eukaryota</taxon>
        <taxon>Fungi</taxon>
        <taxon>Dikarya</taxon>
        <taxon>Ascomycota</taxon>
        <taxon>Pezizomycotina</taxon>
        <taxon>Dothideomycetes</taxon>
        <taxon>Pleosporomycetidae</taxon>
        <taxon>Pleosporales</taxon>
        <taxon>Massarineae</taxon>
        <taxon>Didymosphaeriaceae</taxon>
        <taxon>Karstenula</taxon>
    </lineage>
</organism>
<feature type="domain" description="Helicase C-terminal" evidence="2">
    <location>
        <begin position="135"/>
        <end position="283"/>
    </location>
</feature>
<reference evidence="3" key="1">
    <citation type="journal article" date="2020" name="Stud. Mycol.">
        <title>101 Dothideomycetes genomes: a test case for predicting lifestyles and emergence of pathogens.</title>
        <authorList>
            <person name="Haridas S."/>
            <person name="Albert R."/>
            <person name="Binder M."/>
            <person name="Bloem J."/>
            <person name="Labutti K."/>
            <person name="Salamov A."/>
            <person name="Andreopoulos B."/>
            <person name="Baker S."/>
            <person name="Barry K."/>
            <person name="Bills G."/>
            <person name="Bluhm B."/>
            <person name="Cannon C."/>
            <person name="Castanera R."/>
            <person name="Culley D."/>
            <person name="Daum C."/>
            <person name="Ezra D."/>
            <person name="Gonzalez J."/>
            <person name="Henrissat B."/>
            <person name="Kuo A."/>
            <person name="Liang C."/>
            <person name="Lipzen A."/>
            <person name="Lutzoni F."/>
            <person name="Magnuson J."/>
            <person name="Mondo S."/>
            <person name="Nolan M."/>
            <person name="Ohm R."/>
            <person name="Pangilinan J."/>
            <person name="Park H.-J."/>
            <person name="Ramirez L."/>
            <person name="Alfaro M."/>
            <person name="Sun H."/>
            <person name="Tritt A."/>
            <person name="Yoshinaga Y."/>
            <person name="Zwiers L.-H."/>
            <person name="Turgeon B."/>
            <person name="Goodwin S."/>
            <person name="Spatafora J."/>
            <person name="Crous P."/>
            <person name="Grigoriev I."/>
        </authorList>
    </citation>
    <scope>NUCLEOTIDE SEQUENCE</scope>
    <source>
        <strain evidence="3">CBS 690.94</strain>
    </source>
</reference>
<evidence type="ECO:0000259" key="2">
    <source>
        <dbReference type="PROSITE" id="PS51194"/>
    </source>
</evidence>
<name>A0A9P4PG04_9PLEO</name>
<dbReference type="GO" id="GO:0006281">
    <property type="term" value="P:DNA repair"/>
    <property type="evidence" value="ECO:0007669"/>
    <property type="project" value="TreeGrafter"/>
</dbReference>
<dbReference type="SUPFAM" id="SSF52540">
    <property type="entry name" value="P-loop containing nucleoside triphosphate hydrolases"/>
    <property type="match status" value="1"/>
</dbReference>
<dbReference type="InterPro" id="IPR049730">
    <property type="entry name" value="SNF2/RAD54-like_C"/>
</dbReference>
<gene>
    <name evidence="3" type="ORF">P171DRAFT_485840</name>
</gene>
<dbReference type="Pfam" id="PF00271">
    <property type="entry name" value="Helicase_C"/>
    <property type="match status" value="1"/>
</dbReference>
<protein>
    <recommendedName>
        <fullName evidence="2">Helicase C-terminal domain-containing protein</fullName>
    </recommendedName>
</protein>
<dbReference type="PANTHER" id="PTHR45766:SF6">
    <property type="entry name" value="SWI_SNF-RELATED MATRIX-ASSOCIATED ACTIN-DEPENDENT REGULATOR OF CHROMATIN SUBFAMILY A-LIKE PROTEIN 1"/>
    <property type="match status" value="1"/>
</dbReference>
<dbReference type="Gene3D" id="3.40.50.300">
    <property type="entry name" value="P-loop containing nucleotide triphosphate hydrolases"/>
    <property type="match status" value="1"/>
</dbReference>
<dbReference type="CDD" id="cd18793">
    <property type="entry name" value="SF2_C_SNF"/>
    <property type="match status" value="1"/>
</dbReference>
<dbReference type="EMBL" id="MU001501">
    <property type="protein sequence ID" value="KAF2444385.1"/>
    <property type="molecule type" value="Genomic_DNA"/>
</dbReference>
<dbReference type="InterPro" id="IPR001650">
    <property type="entry name" value="Helicase_C-like"/>
</dbReference>
<dbReference type="GO" id="GO:0016787">
    <property type="term" value="F:hydrolase activity"/>
    <property type="evidence" value="ECO:0007669"/>
    <property type="project" value="UniProtKB-KW"/>
</dbReference>
<dbReference type="Proteomes" id="UP000799764">
    <property type="component" value="Unassembled WGS sequence"/>
</dbReference>
<evidence type="ECO:0000313" key="4">
    <source>
        <dbReference type="Proteomes" id="UP000799764"/>
    </source>
</evidence>
<dbReference type="InterPro" id="IPR027417">
    <property type="entry name" value="P-loop_NTPase"/>
</dbReference>